<evidence type="ECO:0000256" key="4">
    <source>
        <dbReference type="ARBA" id="ARBA00022702"/>
    </source>
</evidence>
<feature type="signal peptide" evidence="9">
    <location>
        <begin position="1"/>
        <end position="26"/>
    </location>
</feature>
<dbReference type="GO" id="GO:0005179">
    <property type="term" value="F:hormone activity"/>
    <property type="evidence" value="ECO:0007669"/>
    <property type="project" value="UniProtKB-KW"/>
</dbReference>
<dbReference type="PANTHER" id="PTHR34270">
    <property type="entry name" value="PROTEIN RALF-LIKE 15-RELATED"/>
    <property type="match status" value="1"/>
</dbReference>
<comment type="caution">
    <text evidence="10">The sequence shown here is derived from an EMBL/GenBank/DDBJ whole genome shotgun (WGS) entry which is preliminary data.</text>
</comment>
<protein>
    <submittedName>
        <fullName evidence="10">Uncharacterized protein</fullName>
    </submittedName>
</protein>
<evidence type="ECO:0000256" key="1">
    <source>
        <dbReference type="ARBA" id="ARBA00004613"/>
    </source>
</evidence>
<keyword evidence="4" id="KW-0372">Hormone</keyword>
<evidence type="ECO:0000256" key="6">
    <source>
        <dbReference type="ARBA" id="ARBA00023157"/>
    </source>
</evidence>
<comment type="function">
    <text evidence="7">Cell signaling peptide that may regulate plant stress, growth, and development. Mediates a rapid alkalinization of extracellular space by mediating a transient increase in the cytoplasmic Ca(2+) concentration leading to a calcium-dependent signaling events through a cell surface receptor and a concomitant activation of some intracellular mitogen-activated protein kinases.</text>
</comment>
<evidence type="ECO:0000256" key="9">
    <source>
        <dbReference type="SAM" id="SignalP"/>
    </source>
</evidence>
<evidence type="ECO:0000313" key="10">
    <source>
        <dbReference type="EMBL" id="TQE12486.1"/>
    </source>
</evidence>
<dbReference type="GO" id="GO:0005576">
    <property type="term" value="C:extracellular region"/>
    <property type="evidence" value="ECO:0007669"/>
    <property type="project" value="UniProtKB-SubCell"/>
</dbReference>
<organism evidence="10 11">
    <name type="scientific">Malus baccata</name>
    <name type="common">Siberian crab apple</name>
    <name type="synonym">Pyrus baccata</name>
    <dbReference type="NCBI Taxonomy" id="106549"/>
    <lineage>
        <taxon>Eukaryota</taxon>
        <taxon>Viridiplantae</taxon>
        <taxon>Streptophyta</taxon>
        <taxon>Embryophyta</taxon>
        <taxon>Tracheophyta</taxon>
        <taxon>Spermatophyta</taxon>
        <taxon>Magnoliopsida</taxon>
        <taxon>eudicotyledons</taxon>
        <taxon>Gunneridae</taxon>
        <taxon>Pentapetalae</taxon>
        <taxon>rosids</taxon>
        <taxon>fabids</taxon>
        <taxon>Rosales</taxon>
        <taxon>Rosaceae</taxon>
        <taxon>Amygdaloideae</taxon>
        <taxon>Maleae</taxon>
        <taxon>Malus</taxon>
    </lineage>
</organism>
<evidence type="ECO:0000256" key="3">
    <source>
        <dbReference type="ARBA" id="ARBA00022525"/>
    </source>
</evidence>
<proteinExistence type="inferred from homology"/>
<keyword evidence="11" id="KW-1185">Reference proteome</keyword>
<comment type="similarity">
    <text evidence="2">Belongs to the plant rapid alkalinization factor (RALF) family.</text>
</comment>
<evidence type="ECO:0000256" key="8">
    <source>
        <dbReference type="SAM" id="MobiDB-lite"/>
    </source>
</evidence>
<evidence type="ECO:0000256" key="5">
    <source>
        <dbReference type="ARBA" id="ARBA00022729"/>
    </source>
</evidence>
<dbReference type="EMBL" id="VIEB01000019">
    <property type="protein sequence ID" value="TQE12486.1"/>
    <property type="molecule type" value="Genomic_DNA"/>
</dbReference>
<feature type="chain" id="PRO_5021868648" evidence="9">
    <location>
        <begin position="27"/>
        <end position="72"/>
    </location>
</feature>
<keyword evidence="5 9" id="KW-0732">Signal</keyword>
<sequence length="72" mass="8179">MTMSKTFTLCIVAVLVCSVCFATTNANTIGNPVMGHDQPFHYRESRWMPPPSNPYNRGCEKENRCRSGRKLQ</sequence>
<evidence type="ECO:0000256" key="7">
    <source>
        <dbReference type="ARBA" id="ARBA00037228"/>
    </source>
</evidence>
<accession>A0A540NN71</accession>
<dbReference type="GO" id="GO:0040008">
    <property type="term" value="P:regulation of growth"/>
    <property type="evidence" value="ECO:0007669"/>
    <property type="project" value="UniProtKB-ARBA"/>
</dbReference>
<dbReference type="Proteomes" id="UP000315295">
    <property type="component" value="Unassembled WGS sequence"/>
</dbReference>
<dbReference type="InterPro" id="IPR008801">
    <property type="entry name" value="RALF"/>
</dbReference>
<evidence type="ECO:0000313" key="11">
    <source>
        <dbReference type="Proteomes" id="UP000315295"/>
    </source>
</evidence>
<dbReference type="Pfam" id="PF05498">
    <property type="entry name" value="RALF"/>
    <property type="match status" value="1"/>
</dbReference>
<dbReference type="AlphaFoldDB" id="A0A540NN71"/>
<dbReference type="PANTHER" id="PTHR34270:SF3">
    <property type="entry name" value="PROTEIN RALF-LIKE 16-RELATED"/>
    <property type="match status" value="1"/>
</dbReference>
<keyword evidence="3" id="KW-0964">Secreted</keyword>
<comment type="subcellular location">
    <subcellularLocation>
        <location evidence="1">Secreted</location>
    </subcellularLocation>
</comment>
<feature type="region of interest" description="Disordered" evidence="8">
    <location>
        <begin position="45"/>
        <end position="72"/>
    </location>
</feature>
<name>A0A540NN71_MALBA</name>
<keyword evidence="6" id="KW-1015">Disulfide bond</keyword>
<evidence type="ECO:0000256" key="2">
    <source>
        <dbReference type="ARBA" id="ARBA00009178"/>
    </source>
</evidence>
<gene>
    <name evidence="10" type="ORF">C1H46_001877</name>
</gene>
<reference evidence="10 11" key="1">
    <citation type="journal article" date="2019" name="G3 (Bethesda)">
        <title>Sequencing of a Wild Apple (Malus baccata) Genome Unravels the Differences Between Cultivated and Wild Apple Species Regarding Disease Resistance and Cold Tolerance.</title>
        <authorList>
            <person name="Chen X."/>
        </authorList>
    </citation>
    <scope>NUCLEOTIDE SEQUENCE [LARGE SCALE GENOMIC DNA]</scope>
    <source>
        <strain evidence="11">cv. Shandingzi</strain>
        <tissue evidence="10">Leaves</tissue>
    </source>
</reference>